<accession>A0A5Q4YUW3</accession>
<proteinExistence type="predicted"/>
<geneLocation type="plasmid" evidence="2 3">
    <name>pI</name>
</geneLocation>
<name>A0A5Q4YUW3_9BURK</name>
<dbReference type="AlphaFoldDB" id="A0A5Q4YUW3"/>
<dbReference type="Gene3D" id="1.25.40.10">
    <property type="entry name" value="Tetratricopeptide repeat domain"/>
    <property type="match status" value="1"/>
</dbReference>
<dbReference type="KEGG" id="pdio:PDMSB3_0119.2"/>
<keyword evidence="3" id="KW-1185">Reference proteome</keyword>
<keyword evidence="1" id="KW-0732">Signal</keyword>
<evidence type="ECO:0000313" key="2">
    <source>
        <dbReference type="EMBL" id="VVD30955.1"/>
    </source>
</evidence>
<sequence length="394" mass="43211">MLTNSQCLRRPRATWSIALLAVSLSSGAVAQSEPTTPESVKSFADATFNSEVFKGFVANYQRQNAGVINSVNDAAVAQAKATLPKASEYGARIRYGTHNVVSNDGETIVSWMIEAAGADPQQRKVFLAKLADLSTRQNPEAMTFAGFVAEYGLFGEQQNVQRAIELYRTAASYNYQPAIYDLAVAAAYGKAQRADLSSAAALVSQAAAIAPEDSYRVCGLGAFLSYRQGDRQQAGRYAQSCWSDLASIPKALYDDRVTSSQKILLLRNSIATGVDDGYPLLEKVTHDAGPEPQYLACKYMLVNRYRRSLNGSALKDDAVRCYQQSAQTPTDSKESLLRINTVVPGIIGFVPTEIRTLEKLRASNHFHYAWSVPYLPFRQQDVDLFAPFVSHTKQ</sequence>
<dbReference type="EMBL" id="LR699555">
    <property type="protein sequence ID" value="VVD30955.1"/>
    <property type="molecule type" value="Genomic_DNA"/>
</dbReference>
<dbReference type="Proteomes" id="UP000325811">
    <property type="component" value="Plasmid pI"/>
</dbReference>
<organism evidence="2 3">
    <name type="scientific">Paraburkholderia dioscoreae</name>
    <dbReference type="NCBI Taxonomy" id="2604047"/>
    <lineage>
        <taxon>Bacteria</taxon>
        <taxon>Pseudomonadati</taxon>
        <taxon>Pseudomonadota</taxon>
        <taxon>Betaproteobacteria</taxon>
        <taxon>Burkholderiales</taxon>
        <taxon>Burkholderiaceae</taxon>
        <taxon>Paraburkholderia</taxon>
    </lineage>
</organism>
<protein>
    <submittedName>
        <fullName evidence="2">Sel1 domain-containing protein</fullName>
    </submittedName>
</protein>
<evidence type="ECO:0000256" key="1">
    <source>
        <dbReference type="SAM" id="SignalP"/>
    </source>
</evidence>
<reference evidence="2 3" key="1">
    <citation type="submission" date="2019-08" db="EMBL/GenBank/DDBJ databases">
        <authorList>
            <person name="Herpell B J."/>
        </authorList>
    </citation>
    <scope>NUCLEOTIDE SEQUENCE [LARGE SCALE GENOMIC DNA]</scope>
    <source>
        <strain evidence="3">Msb3</strain>
        <plasmid evidence="2 3">pI</plasmid>
    </source>
</reference>
<dbReference type="SUPFAM" id="SSF81901">
    <property type="entry name" value="HCP-like"/>
    <property type="match status" value="1"/>
</dbReference>
<gene>
    <name evidence="2" type="ORF">PDMSB3_0119</name>
</gene>
<dbReference type="InterPro" id="IPR011990">
    <property type="entry name" value="TPR-like_helical_dom_sf"/>
</dbReference>
<evidence type="ECO:0000313" key="3">
    <source>
        <dbReference type="Proteomes" id="UP000325811"/>
    </source>
</evidence>
<dbReference type="RefSeq" id="WP_232064452.1">
    <property type="nucleotide sequence ID" value="NZ_LR699555.1"/>
</dbReference>
<keyword evidence="2" id="KW-0614">Plasmid</keyword>
<feature type="signal peptide" evidence="1">
    <location>
        <begin position="1"/>
        <end position="30"/>
    </location>
</feature>
<feature type="chain" id="PRO_5024980608" evidence="1">
    <location>
        <begin position="31"/>
        <end position="394"/>
    </location>
</feature>